<keyword evidence="5" id="KW-0408">Iron</keyword>
<evidence type="ECO:0000313" key="8">
    <source>
        <dbReference type="EMBL" id="AWM78297.1"/>
    </source>
</evidence>
<dbReference type="InterPro" id="IPR011008">
    <property type="entry name" value="Dimeric_a/b-barrel"/>
</dbReference>
<organism evidence="8 9">
    <name type="scientific">Phenylobacterium parvum</name>
    <dbReference type="NCBI Taxonomy" id="2201350"/>
    <lineage>
        <taxon>Bacteria</taxon>
        <taxon>Pseudomonadati</taxon>
        <taxon>Pseudomonadota</taxon>
        <taxon>Alphaproteobacteria</taxon>
        <taxon>Caulobacterales</taxon>
        <taxon>Caulobacteraceae</taxon>
        <taxon>Phenylobacterium</taxon>
    </lineage>
</organism>
<dbReference type="InterPro" id="IPR006314">
    <property type="entry name" value="Dyp_peroxidase"/>
</dbReference>
<dbReference type="GO" id="GO:0020037">
    <property type="term" value="F:heme binding"/>
    <property type="evidence" value="ECO:0007669"/>
    <property type="project" value="InterPro"/>
</dbReference>
<keyword evidence="2" id="KW-0575">Peroxidase</keyword>
<proteinExistence type="predicted"/>
<protein>
    <recommendedName>
        <fullName evidence="10">Cytochrome</fullName>
    </recommendedName>
</protein>
<keyword evidence="4" id="KW-0560">Oxidoreductase</keyword>
<dbReference type="SUPFAM" id="SSF48264">
    <property type="entry name" value="Cytochrome P450"/>
    <property type="match status" value="1"/>
</dbReference>
<evidence type="ECO:0000256" key="2">
    <source>
        <dbReference type="ARBA" id="ARBA00022559"/>
    </source>
</evidence>
<dbReference type="PROSITE" id="PS00086">
    <property type="entry name" value="CYTOCHROME_P450"/>
    <property type="match status" value="1"/>
</dbReference>
<gene>
    <name evidence="8" type="ORF">HYN04_11355</name>
</gene>
<evidence type="ECO:0000256" key="7">
    <source>
        <dbReference type="SAM" id="Phobius"/>
    </source>
</evidence>
<keyword evidence="7" id="KW-0472">Membrane</keyword>
<name>A0A2Z3HR52_9CAUL</name>
<feature type="region of interest" description="Disordered" evidence="6">
    <location>
        <begin position="1570"/>
        <end position="1590"/>
    </location>
</feature>
<evidence type="ECO:0000256" key="4">
    <source>
        <dbReference type="ARBA" id="ARBA00023002"/>
    </source>
</evidence>
<sequence>MWVGRVREFILVAGLWALPVVAILWLGGVVAAWALRTWPGLAPFAFGLLAIVILGKAALWLVRGGPGDLRQKLTQKYWGKIDAARALEKADPFQKPAPFRLDPEAPAGGLAIGMDSFIKAITGLGLGVIRVMAPNARLWPIPLRLVTRYDDVAAVLTTPAVFETAYGAEMMDMGQGANFVLGMNGAEHTAARQVLDAVVGQIANPGDRARVERRAAEVATALVEQAQGRIDVVADLIRRTAAETCIDYFGLEAPDPDALADWTIGINRLVFADPFGVPETRSQALQAALHFRAIVERSLDVARARRGNDTLIDRLLTLQDKGQITHAEIISFLTGNATGLIPTTTIGMTAIIEELLSWPEWWTEARRVAAVARNGGPGSAVAARARLRDILLEAARLSPTLFPGQFRIAAAKGVIAKGTLRAAAVRPGDLVMAATASALRDGRRFHRPNTFNPDRPLAEKQAAEIMFGWGVHKCVGIHLAVAVMVEIAVALFSREDLQPAAGNAGKVRSAGPYPRHMEMTWRPDRSGGGNARPAVFADQQTLMVIAAPLPPGAKPEVIQMALQGMRQAPGNGGLGTADIVHFASFSVLDLGTATKPEHWLVGDLNVDGDAGSAIAALASEMTDWLPVFRQVDPSLATTDDLARFLSQNVLDIRCTPWGATGLQYPGSVGISASDIRRQKDLADFVREVIDYLNLHGPVESGLGARGTEAVPDALNVLDTVRRLIRQDPSVVPTAPDPIAMGPLFQRGAAFRSFLIRPRSQRLAFADYVTSPDSENPPPGRVAALIAADRQRAVTLGVLLALAVGIVASLRIFPGGGPLPGVLDIAGIVGESLIWVAITALVTAGLAAGVFTLLLLAHEAGDRGDPSNASPAQVTEVETFENEPGYAQNHMISVTRLKAGPFRRYTLALGMWLIRLLALFAFRQGNLARMGTIHFARWVKPPGTKALVFLSNYDGSWLSYLEDFTALASTGLNMAWGHSQGAPTPRLLVLDGASDADAFKRFAKRSLQKTNFWFSGYPGLTLENIRRNALIHDGLMRASNTSEARDWLDMLASVKRPDQEIETPEVQTLILRGLGSLPAMACGLVRFDSAANLGAWADTLTRTVTFGNEDPDPHRWEQRLWSQVLTGDRRDLPEEPTATFVAFTATGLTKLGLPAPDSGTGLGSFLAPFNQGMGGRSRVLRDAGPSSPAAWRWSDASPWTGRPEDDRSVDAVLLVYGVNPGTCHAVINSHVGAHGLTLVKMITSPVRPVLENGLRAEPFGFADGISNPAIKGLRGNPGLKADQVSPGEILLGYPHMRGGLPPTCEIPGHLDPLDILPAIRGQAYRRYPAFGLETGAAADHDFGRNGTFLVVRQLEQDVAAFIDYTRQAAAALVGQAGAPRVDAEWVAAKMVGRWRDGSPVVLYPDRQPRKPDMTNDFLYATLDPRGFACPLGSHVRRTNPRDSLMADDLKTPNHISSHRILRRGRAYLETEGEGKQSEGLIFLAACADLERQFEFVQQTWIGDPSFHGLTGESDPAVDSDGRLQDLSLPDGRTVRRLRGIPDFVTVRGGGYFFMPSRSALHYLADRAQRLGGAQPTLGGPQPTFGDRAPEA</sequence>
<feature type="transmembrane region" description="Helical" evidence="7">
    <location>
        <begin position="792"/>
        <end position="812"/>
    </location>
</feature>
<feature type="transmembrane region" description="Helical" evidence="7">
    <location>
        <begin position="9"/>
        <end position="35"/>
    </location>
</feature>
<dbReference type="GO" id="GO:0004601">
    <property type="term" value="F:peroxidase activity"/>
    <property type="evidence" value="ECO:0007669"/>
    <property type="project" value="UniProtKB-KW"/>
</dbReference>
<evidence type="ECO:0000256" key="1">
    <source>
        <dbReference type="ARBA" id="ARBA00001970"/>
    </source>
</evidence>
<keyword evidence="7" id="KW-0812">Transmembrane</keyword>
<keyword evidence="3" id="KW-0479">Metal-binding</keyword>
<comment type="cofactor">
    <cofactor evidence="1">
        <name>heme b</name>
        <dbReference type="ChEBI" id="CHEBI:60344"/>
    </cofactor>
</comment>
<dbReference type="GO" id="GO:0005829">
    <property type="term" value="C:cytosol"/>
    <property type="evidence" value="ECO:0007669"/>
    <property type="project" value="TreeGrafter"/>
</dbReference>
<dbReference type="Proteomes" id="UP000247763">
    <property type="component" value="Chromosome"/>
</dbReference>
<evidence type="ECO:0008006" key="10">
    <source>
        <dbReference type="Google" id="ProtNLM"/>
    </source>
</evidence>
<evidence type="ECO:0000256" key="6">
    <source>
        <dbReference type="SAM" id="MobiDB-lite"/>
    </source>
</evidence>
<dbReference type="InterPro" id="IPR017972">
    <property type="entry name" value="Cyt_P450_CS"/>
</dbReference>
<dbReference type="InterPro" id="IPR036396">
    <property type="entry name" value="Cyt_P450_sf"/>
</dbReference>
<dbReference type="InterPro" id="IPR001128">
    <property type="entry name" value="Cyt_P450"/>
</dbReference>
<dbReference type="OrthoDB" id="236246at2"/>
<feature type="transmembrane region" description="Helical" evidence="7">
    <location>
        <begin position="41"/>
        <end position="62"/>
    </location>
</feature>
<evidence type="ECO:0000256" key="3">
    <source>
        <dbReference type="ARBA" id="ARBA00022723"/>
    </source>
</evidence>
<dbReference type="PANTHER" id="PTHR30521:SF0">
    <property type="entry name" value="DYP-TYPE PEROXIDASE FAMILY PROTEIN"/>
    <property type="match status" value="1"/>
</dbReference>
<dbReference type="RefSeq" id="WP_110450863.1">
    <property type="nucleotide sequence ID" value="NZ_CP029479.1"/>
</dbReference>
<dbReference type="PANTHER" id="PTHR30521">
    <property type="entry name" value="DEFERROCHELATASE/PEROXIDASE"/>
    <property type="match status" value="1"/>
</dbReference>
<evidence type="ECO:0000256" key="5">
    <source>
        <dbReference type="ARBA" id="ARBA00023004"/>
    </source>
</evidence>
<feature type="transmembrane region" description="Helical" evidence="7">
    <location>
        <begin position="832"/>
        <end position="856"/>
    </location>
</feature>
<dbReference type="GO" id="GO:0004497">
    <property type="term" value="F:monooxygenase activity"/>
    <property type="evidence" value="ECO:0007669"/>
    <property type="project" value="InterPro"/>
</dbReference>
<dbReference type="KEGG" id="phb:HYN04_11355"/>
<dbReference type="EMBL" id="CP029479">
    <property type="protein sequence ID" value="AWM78297.1"/>
    <property type="molecule type" value="Genomic_DNA"/>
</dbReference>
<accession>A0A2Z3HR52</accession>
<keyword evidence="7" id="KW-1133">Transmembrane helix</keyword>
<dbReference type="SUPFAM" id="SSF54909">
    <property type="entry name" value="Dimeric alpha+beta barrel"/>
    <property type="match status" value="1"/>
</dbReference>
<reference evidence="9" key="1">
    <citation type="submission" date="2018-05" db="EMBL/GenBank/DDBJ databases">
        <title>Genome sequencing of Phenylobacterium sp. HYN0004.</title>
        <authorList>
            <person name="Yi H."/>
            <person name="Baek C."/>
        </authorList>
    </citation>
    <scope>NUCLEOTIDE SEQUENCE [LARGE SCALE GENOMIC DNA]</scope>
    <source>
        <strain evidence="9">HYN0004</strain>
    </source>
</reference>
<keyword evidence="9" id="KW-1185">Reference proteome</keyword>
<dbReference type="GO" id="GO:0005506">
    <property type="term" value="F:iron ion binding"/>
    <property type="evidence" value="ECO:0007669"/>
    <property type="project" value="InterPro"/>
</dbReference>
<dbReference type="Pfam" id="PF00067">
    <property type="entry name" value="p450"/>
    <property type="match status" value="1"/>
</dbReference>
<evidence type="ECO:0000313" key="9">
    <source>
        <dbReference type="Proteomes" id="UP000247763"/>
    </source>
</evidence>
<dbReference type="GO" id="GO:0016705">
    <property type="term" value="F:oxidoreductase activity, acting on paired donors, with incorporation or reduction of molecular oxygen"/>
    <property type="evidence" value="ECO:0007669"/>
    <property type="project" value="InterPro"/>
</dbReference>
<feature type="transmembrane region" description="Helical" evidence="7">
    <location>
        <begin position="904"/>
        <end position="921"/>
    </location>
</feature>
<dbReference type="PROSITE" id="PS51404">
    <property type="entry name" value="DYP_PEROXIDASE"/>
    <property type="match status" value="1"/>
</dbReference>
<dbReference type="Gene3D" id="1.10.630.10">
    <property type="entry name" value="Cytochrome P450"/>
    <property type="match status" value="1"/>
</dbReference>